<dbReference type="Gene3D" id="3.30.70.1230">
    <property type="entry name" value="Nucleotide cyclase"/>
    <property type="match status" value="1"/>
</dbReference>
<dbReference type="InterPro" id="IPR050697">
    <property type="entry name" value="Adenylyl/Guanylyl_Cyclase_3/4"/>
</dbReference>
<comment type="caution">
    <text evidence="3">The sequence shown here is derived from an EMBL/GenBank/DDBJ whole genome shotgun (WGS) entry which is preliminary data.</text>
</comment>
<dbReference type="PANTHER" id="PTHR43081">
    <property type="entry name" value="ADENYLATE CYCLASE, TERMINAL-DIFFERENTIATION SPECIFIC-RELATED"/>
    <property type="match status" value="1"/>
</dbReference>
<keyword evidence="1" id="KW-0812">Transmembrane</keyword>
<dbReference type="Pfam" id="PF00211">
    <property type="entry name" value="Guanylate_cyc"/>
    <property type="match status" value="1"/>
</dbReference>
<dbReference type="SUPFAM" id="SSF55073">
    <property type="entry name" value="Nucleotide cyclase"/>
    <property type="match status" value="1"/>
</dbReference>
<keyword evidence="4" id="KW-1185">Reference proteome</keyword>
<keyword evidence="1" id="KW-0472">Membrane</keyword>
<feature type="transmembrane region" description="Helical" evidence="1">
    <location>
        <begin position="48"/>
        <end position="69"/>
    </location>
</feature>
<feature type="transmembrane region" description="Helical" evidence="1">
    <location>
        <begin position="81"/>
        <end position="102"/>
    </location>
</feature>
<feature type="transmembrane region" description="Helical" evidence="1">
    <location>
        <begin position="135"/>
        <end position="154"/>
    </location>
</feature>
<evidence type="ECO:0000256" key="1">
    <source>
        <dbReference type="SAM" id="Phobius"/>
    </source>
</evidence>
<sequence length="363" mass="39529">MFTAPLLPQLPRPSALDRYRFRAEASVALLFMALLEIGAALISGPSVLRGVVVLLVGYPVGLLIGVLEVRVLPRFLARQPLLVTVGLALGLHLVLSAGFVVAGRGVVTWLQQGATDATARLATASAARFTVGTGAFAQMLALYGLSLLATILAYQVSRKIGPRVLLGLLTGRYLKPVAEHRIFLFLDVKNSTGLAEQLGEERYSQFISDFFLDLSAPVVASRGEIYQYVGDEAVLTWPTAVGAAHARCLECFFAFTRVIAARQAYYRRRYGVVPEFKAGAHLGRVMATQVGDIKSELVYHGDALNTTARIQAECNALGSRLLVSQELRERLGNLPAYELRELGQITLRGRQQPVRLVDVREPT</sequence>
<dbReference type="PROSITE" id="PS50125">
    <property type="entry name" value="GUANYLATE_CYCLASE_2"/>
    <property type="match status" value="1"/>
</dbReference>
<evidence type="ECO:0000313" key="4">
    <source>
        <dbReference type="Proteomes" id="UP000305517"/>
    </source>
</evidence>
<evidence type="ECO:0000313" key="3">
    <source>
        <dbReference type="EMBL" id="TLM88475.1"/>
    </source>
</evidence>
<dbReference type="AlphaFoldDB" id="A0A5R8WJ33"/>
<dbReference type="EMBL" id="VAJM01000018">
    <property type="protein sequence ID" value="TLM88475.1"/>
    <property type="molecule type" value="Genomic_DNA"/>
</dbReference>
<dbReference type="InterPro" id="IPR029787">
    <property type="entry name" value="Nucleotide_cyclase"/>
</dbReference>
<dbReference type="OrthoDB" id="9768499at2"/>
<gene>
    <name evidence="3" type="ORF">FDY95_24240</name>
</gene>
<dbReference type="PANTHER" id="PTHR43081:SF1">
    <property type="entry name" value="ADENYLATE CYCLASE, TERMINAL-DIFFERENTIATION SPECIFIC"/>
    <property type="match status" value="1"/>
</dbReference>
<accession>A0A5R8WJ33</accession>
<dbReference type="CDD" id="cd07302">
    <property type="entry name" value="CHD"/>
    <property type="match status" value="1"/>
</dbReference>
<feature type="domain" description="Guanylate cyclase" evidence="2">
    <location>
        <begin position="182"/>
        <end position="311"/>
    </location>
</feature>
<evidence type="ECO:0000259" key="2">
    <source>
        <dbReference type="PROSITE" id="PS50125"/>
    </source>
</evidence>
<feature type="transmembrane region" description="Helical" evidence="1">
    <location>
        <begin position="21"/>
        <end position="42"/>
    </location>
</feature>
<dbReference type="GO" id="GO:0035556">
    <property type="term" value="P:intracellular signal transduction"/>
    <property type="evidence" value="ECO:0007669"/>
    <property type="project" value="InterPro"/>
</dbReference>
<protein>
    <submittedName>
        <fullName evidence="3">Adenylate/guanylate cyclase domain-containing protein</fullName>
    </submittedName>
</protein>
<name>A0A5R8WJ33_9BACT</name>
<dbReference type="GO" id="GO:0009190">
    <property type="term" value="P:cyclic nucleotide biosynthetic process"/>
    <property type="evidence" value="ECO:0007669"/>
    <property type="project" value="InterPro"/>
</dbReference>
<proteinExistence type="predicted"/>
<reference evidence="3 4" key="1">
    <citation type="submission" date="2019-05" db="EMBL/GenBank/DDBJ databases">
        <title>Hymenobacter edaphi sp. nov., isolated from abandoned arsenic-contaminated farmland soil.</title>
        <authorList>
            <person name="Nie L."/>
        </authorList>
    </citation>
    <scope>NUCLEOTIDE SEQUENCE [LARGE SCALE GENOMIC DNA]</scope>
    <source>
        <strain evidence="3 4">1-3-3-8</strain>
    </source>
</reference>
<dbReference type="Proteomes" id="UP000305517">
    <property type="component" value="Unassembled WGS sequence"/>
</dbReference>
<organism evidence="3 4">
    <name type="scientific">Hymenobacter jeollabukensis</name>
    <dbReference type="NCBI Taxonomy" id="2025313"/>
    <lineage>
        <taxon>Bacteria</taxon>
        <taxon>Pseudomonadati</taxon>
        <taxon>Bacteroidota</taxon>
        <taxon>Cytophagia</taxon>
        <taxon>Cytophagales</taxon>
        <taxon>Hymenobacteraceae</taxon>
        <taxon>Hymenobacter</taxon>
    </lineage>
</organism>
<dbReference type="InterPro" id="IPR001054">
    <property type="entry name" value="A/G_cyclase"/>
</dbReference>
<keyword evidence="1" id="KW-1133">Transmembrane helix</keyword>
<dbReference type="GO" id="GO:0004016">
    <property type="term" value="F:adenylate cyclase activity"/>
    <property type="evidence" value="ECO:0007669"/>
    <property type="project" value="UniProtKB-ARBA"/>
</dbReference>
<dbReference type="RefSeq" id="WP_138082015.1">
    <property type="nucleotide sequence ID" value="NZ_VAJM01000018.1"/>
</dbReference>